<reference evidence="1 2" key="1">
    <citation type="submission" date="2023-04" db="EMBL/GenBank/DDBJ databases">
        <title>Bacteria Genome Submission.</title>
        <authorList>
            <person name="Isaac P."/>
        </authorList>
    </citation>
    <scope>NUCLEOTIDE SEQUENCE [LARGE SCALE GENOMIC DNA]</scope>
    <source>
        <strain evidence="1 2">SampleS7P1</strain>
    </source>
</reference>
<keyword evidence="2" id="KW-1185">Reference proteome</keyword>
<organism evidence="1 2">
    <name type="scientific">Paraclostridium bifermentans</name>
    <name type="common">Clostridium bifermentans</name>
    <dbReference type="NCBI Taxonomy" id="1490"/>
    <lineage>
        <taxon>Bacteria</taxon>
        <taxon>Bacillati</taxon>
        <taxon>Bacillota</taxon>
        <taxon>Clostridia</taxon>
        <taxon>Peptostreptococcales</taxon>
        <taxon>Peptostreptococcaceae</taxon>
        <taxon>Paraclostridium</taxon>
    </lineage>
</organism>
<evidence type="ECO:0000313" key="1">
    <source>
        <dbReference type="EMBL" id="WGX76025.1"/>
    </source>
</evidence>
<protein>
    <submittedName>
        <fullName evidence="1">Uncharacterized protein</fullName>
    </submittedName>
</protein>
<evidence type="ECO:0000313" key="2">
    <source>
        <dbReference type="Proteomes" id="UP001239169"/>
    </source>
</evidence>
<gene>
    <name evidence="1" type="ORF">QJS64_00650</name>
</gene>
<name>A0ABY8R3A6_PARBF</name>
<dbReference type="EMBL" id="CP124685">
    <property type="protein sequence ID" value="WGX76025.1"/>
    <property type="molecule type" value="Genomic_DNA"/>
</dbReference>
<proteinExistence type="predicted"/>
<sequence>MSYINKSQELVISKFLQRYDYDGVLDILIECGIESGDLYYLLKSCKYATNFDFKTALKLTKNLSEQMLEKRN</sequence>
<accession>A0ABY8R3A6</accession>
<dbReference type="Proteomes" id="UP001239169">
    <property type="component" value="Chromosome"/>
</dbReference>